<protein>
    <recommendedName>
        <fullName evidence="1">VOC domain-containing protein</fullName>
    </recommendedName>
</protein>
<dbReference type="Pfam" id="PF13669">
    <property type="entry name" value="Glyoxalase_4"/>
    <property type="match status" value="1"/>
</dbReference>
<dbReference type="EMBL" id="VXRG01000131">
    <property type="protein sequence ID" value="MXY94993.1"/>
    <property type="molecule type" value="Genomic_DNA"/>
</dbReference>
<evidence type="ECO:0000259" key="1">
    <source>
        <dbReference type="PROSITE" id="PS51819"/>
    </source>
</evidence>
<dbReference type="InterPro" id="IPR037523">
    <property type="entry name" value="VOC_core"/>
</dbReference>
<gene>
    <name evidence="2" type="ORF">F4Y42_16255</name>
</gene>
<feature type="domain" description="VOC" evidence="1">
    <location>
        <begin position="5"/>
        <end position="123"/>
    </location>
</feature>
<sequence length="128" mass="14274">MFEIIDNHVSVDVADLEATRSYLEDHCGLNKLREVNRPGLTIAWYPGLELWQATDDAAPGIVKHVAWQVDDIDAAVTDLKAKGVTFDTEEIQQIDVDVVDTGEIVRYIFFSTPVGLQGELYEVKPPSD</sequence>
<accession>A0A6B0YWF1</accession>
<reference evidence="2" key="1">
    <citation type="submission" date="2019-09" db="EMBL/GenBank/DDBJ databases">
        <title>Characterisation of the sponge microbiome using genome-centric metagenomics.</title>
        <authorList>
            <person name="Engelberts J.P."/>
            <person name="Robbins S.J."/>
            <person name="De Goeij J.M."/>
            <person name="Aranda M."/>
            <person name="Bell S.C."/>
            <person name="Webster N.S."/>
        </authorList>
    </citation>
    <scope>NUCLEOTIDE SEQUENCE</scope>
    <source>
        <strain evidence="2">SB0664_bin_27</strain>
    </source>
</reference>
<dbReference type="SUPFAM" id="SSF54593">
    <property type="entry name" value="Glyoxalase/Bleomycin resistance protein/Dihydroxybiphenyl dioxygenase"/>
    <property type="match status" value="1"/>
</dbReference>
<name>A0A6B0YWF1_9CHLR</name>
<dbReference type="AlphaFoldDB" id="A0A6B0YWF1"/>
<organism evidence="2">
    <name type="scientific">Caldilineaceae bacterium SB0664_bin_27</name>
    <dbReference type="NCBI Taxonomy" id="2605260"/>
    <lineage>
        <taxon>Bacteria</taxon>
        <taxon>Bacillati</taxon>
        <taxon>Chloroflexota</taxon>
        <taxon>Caldilineae</taxon>
        <taxon>Caldilineales</taxon>
        <taxon>Caldilineaceae</taxon>
    </lineage>
</organism>
<dbReference type="InterPro" id="IPR029068">
    <property type="entry name" value="Glyas_Bleomycin-R_OHBP_Dase"/>
</dbReference>
<comment type="caution">
    <text evidence="2">The sequence shown here is derived from an EMBL/GenBank/DDBJ whole genome shotgun (WGS) entry which is preliminary data.</text>
</comment>
<dbReference type="Gene3D" id="3.10.180.10">
    <property type="entry name" value="2,3-Dihydroxybiphenyl 1,2-Dioxygenase, domain 1"/>
    <property type="match status" value="1"/>
</dbReference>
<proteinExistence type="predicted"/>
<dbReference type="PROSITE" id="PS51819">
    <property type="entry name" value="VOC"/>
    <property type="match status" value="1"/>
</dbReference>
<evidence type="ECO:0000313" key="2">
    <source>
        <dbReference type="EMBL" id="MXY94993.1"/>
    </source>
</evidence>